<accession>A0A9N9S1H3</accession>
<dbReference type="PANTHER" id="PTHR12137">
    <property type="entry name" value="CARBOHYDRATE SULFOTRANSFERASE"/>
    <property type="match status" value="1"/>
</dbReference>
<keyword evidence="6 9" id="KW-0333">Golgi apparatus</keyword>
<evidence type="ECO:0000256" key="1">
    <source>
        <dbReference type="ARBA" id="ARBA00004323"/>
    </source>
</evidence>
<keyword evidence="12" id="KW-1185">Reference proteome</keyword>
<dbReference type="Proteomes" id="UP001153620">
    <property type="component" value="Chromosome 3"/>
</dbReference>
<evidence type="ECO:0000256" key="9">
    <source>
        <dbReference type="RuleBase" id="RU364020"/>
    </source>
</evidence>
<dbReference type="OrthoDB" id="2019940at2759"/>
<keyword evidence="8 9" id="KW-0325">Glycoprotein</keyword>
<reference evidence="11" key="1">
    <citation type="submission" date="2022-01" db="EMBL/GenBank/DDBJ databases">
        <authorList>
            <person name="King R."/>
        </authorList>
    </citation>
    <scope>NUCLEOTIDE SEQUENCE</scope>
</reference>
<feature type="signal peptide" evidence="10">
    <location>
        <begin position="1"/>
        <end position="23"/>
    </location>
</feature>
<evidence type="ECO:0000313" key="11">
    <source>
        <dbReference type="EMBL" id="CAG9806461.1"/>
    </source>
</evidence>
<dbReference type="AlphaFoldDB" id="A0A9N9S1H3"/>
<organism evidence="11 12">
    <name type="scientific">Chironomus riparius</name>
    <dbReference type="NCBI Taxonomy" id="315576"/>
    <lineage>
        <taxon>Eukaryota</taxon>
        <taxon>Metazoa</taxon>
        <taxon>Ecdysozoa</taxon>
        <taxon>Arthropoda</taxon>
        <taxon>Hexapoda</taxon>
        <taxon>Insecta</taxon>
        <taxon>Pterygota</taxon>
        <taxon>Neoptera</taxon>
        <taxon>Endopterygota</taxon>
        <taxon>Diptera</taxon>
        <taxon>Nematocera</taxon>
        <taxon>Chironomoidea</taxon>
        <taxon>Chironomidae</taxon>
        <taxon>Chironominae</taxon>
        <taxon>Chironomus</taxon>
    </lineage>
</organism>
<comment type="subcellular location">
    <subcellularLocation>
        <location evidence="1 9">Golgi apparatus membrane</location>
        <topology evidence="1 9">Single-pass type II membrane protein</topology>
    </subcellularLocation>
</comment>
<evidence type="ECO:0000256" key="2">
    <source>
        <dbReference type="ARBA" id="ARBA00006339"/>
    </source>
</evidence>
<keyword evidence="3 9" id="KW-0808">Transferase</keyword>
<dbReference type="GO" id="GO:0000139">
    <property type="term" value="C:Golgi membrane"/>
    <property type="evidence" value="ECO:0007669"/>
    <property type="project" value="UniProtKB-SubCell"/>
</dbReference>
<keyword evidence="7" id="KW-0472">Membrane</keyword>
<evidence type="ECO:0000313" key="12">
    <source>
        <dbReference type="Proteomes" id="UP001153620"/>
    </source>
</evidence>
<dbReference type="PANTHER" id="PTHR12137:SF54">
    <property type="entry name" value="CARBOHYDRATE SULFOTRANSFERASE"/>
    <property type="match status" value="1"/>
</dbReference>
<comment type="similarity">
    <text evidence="2 9">Belongs to the sulfotransferase 2 family.</text>
</comment>
<sequence>MSCDVITRIILINILLLLSASNARNFEYRLIQNNNIQRQELLQQKCEKYHYTDNNDEESHPKSIHEMSEVDMEHLLIDRNHKFLYCYVPKVACTNWKRVLMMITEKTNETDPLRIPATLAHTPGLFDKFSSLSSEEKEQVLSDYTRFIIVRHPFERLLSAYRNKFEGNLESARYFQTRIGRLIIKNFRPHASRDSLMNGHDVTFDEFVRYLLTPELSMNYQSNQSSFNEHWESIARLCHPCLIKYNVIGKYETINDDSALALHMIGADNITFPKVTRTSGTSEKLQHYIDQLPLGLIRNLYKLYESDFKLFDYNLDDILGFELG</sequence>
<dbReference type="InterPro" id="IPR005331">
    <property type="entry name" value="Sulfotransferase"/>
</dbReference>
<gene>
    <name evidence="11" type="ORF">CHIRRI_LOCUS9317</name>
</gene>
<evidence type="ECO:0000256" key="6">
    <source>
        <dbReference type="ARBA" id="ARBA00023034"/>
    </source>
</evidence>
<keyword evidence="5" id="KW-1133">Transmembrane helix</keyword>
<evidence type="ECO:0000256" key="7">
    <source>
        <dbReference type="ARBA" id="ARBA00023136"/>
    </source>
</evidence>
<dbReference type="GO" id="GO:0008146">
    <property type="term" value="F:sulfotransferase activity"/>
    <property type="evidence" value="ECO:0007669"/>
    <property type="project" value="InterPro"/>
</dbReference>
<proteinExistence type="inferred from homology"/>
<name>A0A9N9S1H3_9DIPT</name>
<dbReference type="EC" id="2.8.2.-" evidence="9"/>
<keyword evidence="9" id="KW-0735">Signal-anchor</keyword>
<keyword evidence="4" id="KW-0812">Transmembrane</keyword>
<evidence type="ECO:0000256" key="3">
    <source>
        <dbReference type="ARBA" id="ARBA00022679"/>
    </source>
</evidence>
<evidence type="ECO:0000256" key="4">
    <source>
        <dbReference type="ARBA" id="ARBA00022692"/>
    </source>
</evidence>
<dbReference type="InterPro" id="IPR018011">
    <property type="entry name" value="Carb_sulfotrans_8-10"/>
</dbReference>
<evidence type="ECO:0000256" key="10">
    <source>
        <dbReference type="SAM" id="SignalP"/>
    </source>
</evidence>
<reference evidence="11" key="2">
    <citation type="submission" date="2022-10" db="EMBL/GenBank/DDBJ databases">
        <authorList>
            <consortium name="ENA_rothamsted_submissions"/>
            <consortium name="culmorum"/>
            <person name="King R."/>
        </authorList>
    </citation>
    <scope>NUCLEOTIDE SEQUENCE</scope>
</reference>
<keyword evidence="10" id="KW-0732">Signal</keyword>
<evidence type="ECO:0000256" key="5">
    <source>
        <dbReference type="ARBA" id="ARBA00022989"/>
    </source>
</evidence>
<feature type="chain" id="PRO_5040166735" description="Carbohydrate sulfotransferase" evidence="10">
    <location>
        <begin position="24"/>
        <end position="324"/>
    </location>
</feature>
<dbReference type="EMBL" id="OU895879">
    <property type="protein sequence ID" value="CAG9806461.1"/>
    <property type="molecule type" value="Genomic_DNA"/>
</dbReference>
<dbReference type="GO" id="GO:0016051">
    <property type="term" value="P:carbohydrate biosynthetic process"/>
    <property type="evidence" value="ECO:0007669"/>
    <property type="project" value="InterPro"/>
</dbReference>
<keyword evidence="9" id="KW-0119">Carbohydrate metabolism</keyword>
<protein>
    <recommendedName>
        <fullName evidence="9">Carbohydrate sulfotransferase</fullName>
        <ecNumber evidence="9">2.8.2.-</ecNumber>
    </recommendedName>
</protein>
<evidence type="ECO:0000256" key="8">
    <source>
        <dbReference type="ARBA" id="ARBA00023180"/>
    </source>
</evidence>
<dbReference type="Pfam" id="PF03567">
    <property type="entry name" value="Sulfotransfer_2"/>
    <property type="match status" value="1"/>
</dbReference>